<dbReference type="EMBL" id="CADCUV010000004">
    <property type="protein sequence ID" value="CAA9381975.1"/>
    <property type="molecule type" value="Genomic_DNA"/>
</dbReference>
<reference evidence="1" key="1">
    <citation type="submission" date="2020-02" db="EMBL/GenBank/DDBJ databases">
        <authorList>
            <person name="Meier V. D."/>
        </authorList>
    </citation>
    <scope>NUCLEOTIDE SEQUENCE</scope>
    <source>
        <strain evidence="1">AVDCRST_MAG22</strain>
    </source>
</reference>
<dbReference type="SUPFAM" id="SSF52540">
    <property type="entry name" value="P-loop containing nucleoside triphosphate hydrolases"/>
    <property type="match status" value="1"/>
</dbReference>
<dbReference type="AlphaFoldDB" id="A0A6J4N9T0"/>
<evidence type="ECO:0008006" key="2">
    <source>
        <dbReference type="Google" id="ProtNLM"/>
    </source>
</evidence>
<proteinExistence type="predicted"/>
<organism evidence="1">
    <name type="scientific">uncultured Rubrobacteraceae bacterium</name>
    <dbReference type="NCBI Taxonomy" id="349277"/>
    <lineage>
        <taxon>Bacteria</taxon>
        <taxon>Bacillati</taxon>
        <taxon>Actinomycetota</taxon>
        <taxon>Rubrobacteria</taxon>
        <taxon>Rubrobacterales</taxon>
        <taxon>Rubrobacteraceae</taxon>
        <taxon>environmental samples</taxon>
    </lineage>
</organism>
<evidence type="ECO:0000313" key="1">
    <source>
        <dbReference type="EMBL" id="CAA9381975.1"/>
    </source>
</evidence>
<dbReference type="Gene3D" id="3.40.50.300">
    <property type="entry name" value="P-loop containing nucleotide triphosphate hydrolases"/>
    <property type="match status" value="1"/>
</dbReference>
<accession>A0A6J4N9T0</accession>
<sequence>MSRDLLLVAGSGRSGTSLFANIVANLGFHVPEPQVKADESNPRGFGEPRWVVDKHTTLLKRANVQASDARPAAWAQTARLSLDERVGEEVRGWLEGQFSRHEQLVVKDPRLLWFLPLWNRVGEDLGARVHVVTMLRHPAEVVRSKMNWYARMPLVDANRVAGWANTMLFTERATRDYGRAFVRFEDLLDDWTQQIAHVSARFEIPSLVNAQARAQATAGSLVDPSLRRSMASWDDLQDVPDGLIQLCERTWGNLLDLSGTEESDVTETLASLDAQREEYVALYHNAEGIAQSSIITATRQAAREASAKAPQQAPVQPGAVRQGSLAEFLLGQVRKRIPARARDLLPLRVKLALVDLFK</sequence>
<dbReference type="InterPro" id="IPR027417">
    <property type="entry name" value="P-loop_NTPase"/>
</dbReference>
<gene>
    <name evidence="1" type="ORF">AVDCRST_MAG22-36</name>
</gene>
<name>A0A6J4N9T0_9ACTN</name>
<protein>
    <recommendedName>
        <fullName evidence="2">Sulfotransferase family protein</fullName>
    </recommendedName>
</protein>